<keyword evidence="9" id="KW-0175">Coiled coil</keyword>
<evidence type="ECO:0000259" key="14">
    <source>
        <dbReference type="Pfam" id="PF23539"/>
    </source>
</evidence>
<keyword evidence="16" id="KW-1185">Reference proteome</keyword>
<comment type="catalytic activity">
    <reaction evidence="1">
        <text>ATP + protein L-histidine = ADP + protein N-phospho-L-histidine.</text>
        <dbReference type="EC" id="2.7.13.3"/>
    </reaction>
</comment>
<dbReference type="EC" id="2.7.13.3" evidence="2"/>
<name>A0ABS7QKA7_9ACTN</name>
<feature type="domain" description="Histidine kinase/HSP90-like ATPase" evidence="12">
    <location>
        <begin position="307"/>
        <end position="392"/>
    </location>
</feature>
<evidence type="ECO:0000256" key="6">
    <source>
        <dbReference type="ARBA" id="ARBA00022777"/>
    </source>
</evidence>
<dbReference type="InterPro" id="IPR036890">
    <property type="entry name" value="HATPase_C_sf"/>
</dbReference>
<keyword evidence="3" id="KW-0597">Phosphoprotein</keyword>
<dbReference type="InterPro" id="IPR003594">
    <property type="entry name" value="HATPase_dom"/>
</dbReference>
<dbReference type="PANTHER" id="PTHR24421:SF10">
    <property type="entry name" value="NITRATE_NITRITE SENSOR PROTEIN NARQ"/>
    <property type="match status" value="1"/>
</dbReference>
<evidence type="ECO:0000256" key="10">
    <source>
        <dbReference type="SAM" id="MobiDB-lite"/>
    </source>
</evidence>
<feature type="transmembrane region" description="Helical" evidence="11">
    <location>
        <begin position="77"/>
        <end position="108"/>
    </location>
</feature>
<dbReference type="Gene3D" id="3.30.565.10">
    <property type="entry name" value="Histidine kinase-like ATPase, C-terminal domain"/>
    <property type="match status" value="1"/>
</dbReference>
<dbReference type="SUPFAM" id="SSF55874">
    <property type="entry name" value="ATPase domain of HSP90 chaperone/DNA topoisomerase II/histidine kinase"/>
    <property type="match status" value="1"/>
</dbReference>
<feature type="domain" description="Signal transduction histidine kinase subgroup 3 dimerisation and phosphoacceptor" evidence="13">
    <location>
        <begin position="197"/>
        <end position="263"/>
    </location>
</feature>
<feature type="coiled-coil region" evidence="9">
    <location>
        <begin position="165"/>
        <end position="192"/>
    </location>
</feature>
<evidence type="ECO:0000256" key="9">
    <source>
        <dbReference type="SAM" id="Coils"/>
    </source>
</evidence>
<feature type="compositionally biased region" description="Basic and acidic residues" evidence="10">
    <location>
        <begin position="406"/>
        <end position="419"/>
    </location>
</feature>
<evidence type="ECO:0000256" key="11">
    <source>
        <dbReference type="SAM" id="Phobius"/>
    </source>
</evidence>
<keyword evidence="6 15" id="KW-0418">Kinase</keyword>
<dbReference type="InterPro" id="IPR011712">
    <property type="entry name" value="Sig_transdc_His_kin_sub3_dim/P"/>
</dbReference>
<feature type="region of interest" description="Disordered" evidence="10">
    <location>
        <begin position="399"/>
        <end position="419"/>
    </location>
</feature>
<keyword evidence="11" id="KW-0812">Transmembrane</keyword>
<comment type="caution">
    <text evidence="15">The sequence shown here is derived from an EMBL/GenBank/DDBJ whole genome shotgun (WGS) entry which is preliminary data.</text>
</comment>
<evidence type="ECO:0000259" key="12">
    <source>
        <dbReference type="Pfam" id="PF02518"/>
    </source>
</evidence>
<protein>
    <recommendedName>
        <fullName evidence="2">histidine kinase</fullName>
        <ecNumber evidence="2">2.7.13.3</ecNumber>
    </recommendedName>
</protein>
<dbReference type="Pfam" id="PF02518">
    <property type="entry name" value="HATPase_c"/>
    <property type="match status" value="1"/>
</dbReference>
<dbReference type="GO" id="GO:0016301">
    <property type="term" value="F:kinase activity"/>
    <property type="evidence" value="ECO:0007669"/>
    <property type="project" value="UniProtKB-KW"/>
</dbReference>
<accession>A0ABS7QKA7</accession>
<dbReference type="InterPro" id="IPR055558">
    <property type="entry name" value="DUF7134"/>
</dbReference>
<evidence type="ECO:0000256" key="3">
    <source>
        <dbReference type="ARBA" id="ARBA00022553"/>
    </source>
</evidence>
<feature type="transmembrane region" description="Helical" evidence="11">
    <location>
        <begin position="144"/>
        <end position="165"/>
    </location>
</feature>
<feature type="transmembrane region" description="Helical" evidence="11">
    <location>
        <begin position="25"/>
        <end position="43"/>
    </location>
</feature>
<dbReference type="PANTHER" id="PTHR24421">
    <property type="entry name" value="NITRATE/NITRITE SENSOR PROTEIN NARX-RELATED"/>
    <property type="match status" value="1"/>
</dbReference>
<evidence type="ECO:0000256" key="1">
    <source>
        <dbReference type="ARBA" id="ARBA00000085"/>
    </source>
</evidence>
<proteinExistence type="predicted"/>
<evidence type="ECO:0000256" key="4">
    <source>
        <dbReference type="ARBA" id="ARBA00022679"/>
    </source>
</evidence>
<evidence type="ECO:0000256" key="2">
    <source>
        <dbReference type="ARBA" id="ARBA00012438"/>
    </source>
</evidence>
<keyword evidence="7" id="KW-0067">ATP-binding</keyword>
<evidence type="ECO:0000256" key="8">
    <source>
        <dbReference type="ARBA" id="ARBA00023012"/>
    </source>
</evidence>
<dbReference type="InterPro" id="IPR050482">
    <property type="entry name" value="Sensor_HK_TwoCompSys"/>
</dbReference>
<dbReference type="Gene3D" id="1.20.5.1930">
    <property type="match status" value="1"/>
</dbReference>
<dbReference type="RefSeq" id="WP_222973290.1">
    <property type="nucleotide sequence ID" value="NZ_JAINVZ010000001.1"/>
</dbReference>
<evidence type="ECO:0000259" key="13">
    <source>
        <dbReference type="Pfam" id="PF07730"/>
    </source>
</evidence>
<keyword evidence="11" id="KW-1133">Transmembrane helix</keyword>
<evidence type="ECO:0000313" key="15">
    <source>
        <dbReference type="EMBL" id="MBY8883612.1"/>
    </source>
</evidence>
<keyword evidence="11" id="KW-0472">Membrane</keyword>
<dbReference type="Pfam" id="PF23539">
    <property type="entry name" value="DUF7134"/>
    <property type="match status" value="1"/>
</dbReference>
<reference evidence="15 16" key="1">
    <citation type="submission" date="2021-08" db="EMBL/GenBank/DDBJ databases">
        <title>Streptomyces sp. PTM05 isolated from lichen.</title>
        <authorList>
            <person name="Somphong A."/>
            <person name="Phongsopitanun W."/>
            <person name="Tanasupawat S."/>
        </authorList>
    </citation>
    <scope>NUCLEOTIDE SEQUENCE [LARGE SCALE GENOMIC DNA]</scope>
    <source>
        <strain evidence="15 16">Ptm05</strain>
    </source>
</reference>
<organism evidence="15 16">
    <name type="scientific">Streptantibioticus parmotrematis</name>
    <dbReference type="NCBI Taxonomy" id="2873249"/>
    <lineage>
        <taxon>Bacteria</taxon>
        <taxon>Bacillati</taxon>
        <taxon>Actinomycetota</taxon>
        <taxon>Actinomycetes</taxon>
        <taxon>Kitasatosporales</taxon>
        <taxon>Streptomycetaceae</taxon>
        <taxon>Streptantibioticus</taxon>
    </lineage>
</organism>
<evidence type="ECO:0000256" key="7">
    <source>
        <dbReference type="ARBA" id="ARBA00022840"/>
    </source>
</evidence>
<keyword evidence="8" id="KW-0902">Two-component regulatory system</keyword>
<gene>
    <name evidence="15" type="ORF">K7472_01965</name>
</gene>
<keyword evidence="4" id="KW-0808">Transferase</keyword>
<evidence type="ECO:0000256" key="5">
    <source>
        <dbReference type="ARBA" id="ARBA00022741"/>
    </source>
</evidence>
<dbReference type="Proteomes" id="UP001198565">
    <property type="component" value="Unassembled WGS sequence"/>
</dbReference>
<dbReference type="CDD" id="cd16917">
    <property type="entry name" value="HATPase_UhpB-NarQ-NarX-like"/>
    <property type="match status" value="1"/>
</dbReference>
<feature type="domain" description="DUF7134" evidence="14">
    <location>
        <begin position="23"/>
        <end position="169"/>
    </location>
</feature>
<sequence>MTSPHQPSGPGARPPHRGPGLRGTLAGHPLLADALLTVLLLLATTAPARWYFGHHPVLLAFQAAIMVPLAWRRKGPWVVFGVVAAVAFGQWLYGMIIPGDVALLVALYTVAAHCDRTRTWIAAGVLESGIVLASMRFAPPGHAGVKAFVALSGMAVAAGVIGMNLRTRRAYLAALEDRAARLERERDQRAQLAVAGERARIAREMHDIVTHSLSVMVALADGAKFAVPRSPDKAVTAMDQVSDTGRQALTDMRRFLGKLRPDEPDAVRHPQPGIAQLDALAAQVRAAGLPVRLTVEGGTRNASAAAQLTVYRLVQEALTNTLKHASPGARATVRVSCRDDRIGIEVRDDGRPVTVGGEGGHGIAGMRDRVAAYGAVVEAGPLPHGGWRVATCLSLGEPVGRSGGARAEERFDGEQRGTG</sequence>
<keyword evidence="5" id="KW-0547">Nucleotide-binding</keyword>
<evidence type="ECO:0000313" key="16">
    <source>
        <dbReference type="Proteomes" id="UP001198565"/>
    </source>
</evidence>
<dbReference type="Pfam" id="PF07730">
    <property type="entry name" value="HisKA_3"/>
    <property type="match status" value="1"/>
</dbReference>
<dbReference type="EMBL" id="JAINVZ010000001">
    <property type="protein sequence ID" value="MBY8883612.1"/>
    <property type="molecule type" value="Genomic_DNA"/>
</dbReference>